<dbReference type="AlphaFoldDB" id="A0AA88DCW7"/>
<evidence type="ECO:0000256" key="6">
    <source>
        <dbReference type="ARBA" id="ARBA00039011"/>
    </source>
</evidence>
<dbReference type="InterPro" id="IPR036388">
    <property type="entry name" value="WH-like_DNA-bd_sf"/>
</dbReference>
<gene>
    <name evidence="11" type="ORF">TIFTF001_019629</name>
</gene>
<feature type="domain" description="O-methyltransferase dimerisation" evidence="10">
    <location>
        <begin position="29"/>
        <end position="125"/>
    </location>
</feature>
<evidence type="ECO:0000256" key="7">
    <source>
        <dbReference type="ARBA" id="ARBA00045231"/>
    </source>
</evidence>
<dbReference type="EMBL" id="BTGU01000034">
    <property type="protein sequence ID" value="GMN50472.1"/>
    <property type="molecule type" value="Genomic_DNA"/>
</dbReference>
<dbReference type="Pfam" id="PF08100">
    <property type="entry name" value="Dimerisation"/>
    <property type="match status" value="1"/>
</dbReference>
<evidence type="ECO:0000259" key="10">
    <source>
        <dbReference type="Pfam" id="PF08100"/>
    </source>
</evidence>
<feature type="active site" description="Proton acceptor" evidence="8">
    <location>
        <position position="277"/>
    </location>
</feature>
<sequence length="371" mass="40824">MASPVEVQSGSKFIDEEHRNEEENFSCAMQLVFSSVLSMSFHTAIELGVFDIIAKAGEGAELSPAEIAAELSTNNPEAPAMLDRILRMLASHSVLNCTVVGESNNESNKFQRLYSLGPVAKYFVTNEDGVSFGNLMALAQDKISLESWSQLKDAILEGGIPFNRAHGVHAFEYLGTDQRYNKVFNKAMYSNSTITVKNILKRYTGFSNFKQIVDVGGGVGATLNLITSKYPHIKGINFDLPHVIAHAPSYPGVEHVGGNMFDKVPTGDAILLKLVLHDWSDEHCLKILKNCYKALPDDGKVIILDTVFPVKPETSNAAKGTSLVDVLMMTQHVGGKERSREEFQALATNAGFTAIKFDCFVCNFWVMELFK</sequence>
<evidence type="ECO:0000256" key="8">
    <source>
        <dbReference type="PIRSR" id="PIRSR005739-1"/>
    </source>
</evidence>
<dbReference type="EC" id="2.1.1.68" evidence="6"/>
<dbReference type="PROSITE" id="PS51683">
    <property type="entry name" value="SAM_OMT_II"/>
    <property type="match status" value="1"/>
</dbReference>
<dbReference type="CDD" id="cd02440">
    <property type="entry name" value="AdoMet_MTases"/>
    <property type="match status" value="1"/>
</dbReference>
<dbReference type="SUPFAM" id="SSF53335">
    <property type="entry name" value="S-adenosyl-L-methionine-dependent methyltransferases"/>
    <property type="match status" value="1"/>
</dbReference>
<keyword evidence="12" id="KW-1185">Reference proteome</keyword>
<dbReference type="GO" id="GO:0046983">
    <property type="term" value="F:protein dimerization activity"/>
    <property type="evidence" value="ECO:0007669"/>
    <property type="project" value="InterPro"/>
</dbReference>
<evidence type="ECO:0000256" key="3">
    <source>
        <dbReference type="ARBA" id="ARBA00022679"/>
    </source>
</evidence>
<dbReference type="GO" id="GO:0009809">
    <property type="term" value="P:lignin biosynthetic process"/>
    <property type="evidence" value="ECO:0007669"/>
    <property type="project" value="UniProtKB-KW"/>
</dbReference>
<keyword evidence="5" id="KW-0438">Lignin biosynthesis</keyword>
<dbReference type="Proteomes" id="UP001187192">
    <property type="component" value="Unassembled WGS sequence"/>
</dbReference>
<dbReference type="FunFam" id="3.40.50.150:FF:000061">
    <property type="entry name" value="Caffeic acid O-methyltransferase"/>
    <property type="match status" value="1"/>
</dbReference>
<dbReference type="InterPro" id="IPR029063">
    <property type="entry name" value="SAM-dependent_MTases_sf"/>
</dbReference>
<keyword evidence="2" id="KW-0489">Methyltransferase</keyword>
<evidence type="ECO:0000256" key="4">
    <source>
        <dbReference type="ARBA" id="ARBA00022691"/>
    </source>
</evidence>
<dbReference type="Gene3D" id="3.40.50.150">
    <property type="entry name" value="Vaccinia Virus protein VP39"/>
    <property type="match status" value="1"/>
</dbReference>
<comment type="caution">
    <text evidence="11">The sequence shown here is derived from an EMBL/GenBank/DDBJ whole genome shotgun (WGS) entry which is preliminary data.</text>
</comment>
<evidence type="ECO:0000256" key="2">
    <source>
        <dbReference type="ARBA" id="ARBA00022603"/>
    </source>
</evidence>
<dbReference type="PANTHER" id="PTHR11746">
    <property type="entry name" value="O-METHYLTRANSFERASE"/>
    <property type="match status" value="1"/>
</dbReference>
<dbReference type="Gene3D" id="1.10.10.10">
    <property type="entry name" value="Winged helix-like DNA-binding domain superfamily/Winged helix DNA-binding domain"/>
    <property type="match status" value="1"/>
</dbReference>
<dbReference type="GO" id="GO:0047763">
    <property type="term" value="F:caffeate O-methyltransferase activity"/>
    <property type="evidence" value="ECO:0007669"/>
    <property type="project" value="UniProtKB-EC"/>
</dbReference>
<proteinExistence type="predicted"/>
<name>A0AA88DCW7_FICCA</name>
<dbReference type="InterPro" id="IPR012967">
    <property type="entry name" value="COMT_dimerisation"/>
</dbReference>
<dbReference type="Pfam" id="PF00891">
    <property type="entry name" value="Methyltransf_2"/>
    <property type="match status" value="1"/>
</dbReference>
<protein>
    <recommendedName>
        <fullName evidence="6">caffeate O-methyltransferase</fullName>
        <ecNumber evidence="6">2.1.1.68</ecNumber>
    </recommendedName>
</protein>
<organism evidence="11 12">
    <name type="scientific">Ficus carica</name>
    <name type="common">Common fig</name>
    <dbReference type="NCBI Taxonomy" id="3494"/>
    <lineage>
        <taxon>Eukaryota</taxon>
        <taxon>Viridiplantae</taxon>
        <taxon>Streptophyta</taxon>
        <taxon>Embryophyta</taxon>
        <taxon>Tracheophyta</taxon>
        <taxon>Spermatophyta</taxon>
        <taxon>Magnoliopsida</taxon>
        <taxon>eudicotyledons</taxon>
        <taxon>Gunneridae</taxon>
        <taxon>Pentapetalae</taxon>
        <taxon>rosids</taxon>
        <taxon>fabids</taxon>
        <taxon>Rosales</taxon>
        <taxon>Moraceae</taxon>
        <taxon>Ficeae</taxon>
        <taxon>Ficus</taxon>
    </lineage>
</organism>
<evidence type="ECO:0000256" key="5">
    <source>
        <dbReference type="ARBA" id="ARBA00022733"/>
    </source>
</evidence>
<dbReference type="SUPFAM" id="SSF46785">
    <property type="entry name" value="Winged helix' DNA-binding domain"/>
    <property type="match status" value="1"/>
</dbReference>
<evidence type="ECO:0000313" key="11">
    <source>
        <dbReference type="EMBL" id="GMN50472.1"/>
    </source>
</evidence>
<dbReference type="InterPro" id="IPR001077">
    <property type="entry name" value="COMT_C"/>
</dbReference>
<evidence type="ECO:0000313" key="12">
    <source>
        <dbReference type="Proteomes" id="UP001187192"/>
    </source>
</evidence>
<comment type="pathway">
    <text evidence="1">Aromatic compound metabolism; phenylpropanoid biosynthesis.</text>
</comment>
<accession>A0AA88DCW7</accession>
<comment type="function">
    <text evidence="7">Catalyzes the conversion of caffeic acid to ferulic acid and of 5-hydroxyferulic acid to sinapic acid. The resulting products may subsequently be converted to the corresponding alcohols that are incorporated into lignins.</text>
</comment>
<dbReference type="FunFam" id="1.10.10.10:FF:000357">
    <property type="entry name" value="Caffeic acid 3-O-methyltransferase"/>
    <property type="match status" value="1"/>
</dbReference>
<dbReference type="GO" id="GO:0032259">
    <property type="term" value="P:methylation"/>
    <property type="evidence" value="ECO:0007669"/>
    <property type="project" value="UniProtKB-KW"/>
</dbReference>
<feature type="domain" description="O-methyltransferase C-terminal" evidence="9">
    <location>
        <begin position="148"/>
        <end position="352"/>
    </location>
</feature>
<evidence type="ECO:0000256" key="1">
    <source>
        <dbReference type="ARBA" id="ARBA00004928"/>
    </source>
</evidence>
<dbReference type="PIRSF" id="PIRSF005739">
    <property type="entry name" value="O-mtase"/>
    <property type="match status" value="1"/>
</dbReference>
<evidence type="ECO:0000259" key="9">
    <source>
        <dbReference type="Pfam" id="PF00891"/>
    </source>
</evidence>
<dbReference type="InterPro" id="IPR036390">
    <property type="entry name" value="WH_DNA-bd_sf"/>
</dbReference>
<reference evidence="11" key="1">
    <citation type="submission" date="2023-07" db="EMBL/GenBank/DDBJ databases">
        <title>draft genome sequence of fig (Ficus carica).</title>
        <authorList>
            <person name="Takahashi T."/>
            <person name="Nishimura K."/>
        </authorList>
    </citation>
    <scope>NUCLEOTIDE SEQUENCE</scope>
</reference>
<dbReference type="InterPro" id="IPR016461">
    <property type="entry name" value="COMT-like"/>
</dbReference>
<keyword evidence="3" id="KW-0808">Transferase</keyword>
<keyword evidence="4" id="KW-0949">S-adenosyl-L-methionine</keyword>